<accession>A0AA36NFU3</accession>
<evidence type="ECO:0000313" key="3">
    <source>
        <dbReference type="Proteomes" id="UP001178507"/>
    </source>
</evidence>
<keyword evidence="3" id="KW-1185">Reference proteome</keyword>
<sequence length="300" mass="33769">MTHWSSTEDLESQGSPPESFAYVESSDPSFINAGESGCTIDAESPVSSARECLSPDDVRWGPSDEDDSVIDEEGPDVPPLPSQVEQEMDELLARSREFQSTGSWSEVHTLSSYQSPPRRPNMVYFLTLQEQRLATAPIEPPAPSPRRRRPRRRRNYELDAHCCLREARIAEEVSARRNGTPPRATEEVHKVEDRRLLLDKLRPEARAWSPLRASSPRKTPGGTASTWMGSEMEVEPPNTASTDAREATELPGLRLTGSRLVTTKERRRCKVPWLPPLRQVPAPKHSVLSARNSRWMQEPL</sequence>
<feature type="compositionally biased region" description="Basic residues" evidence="1">
    <location>
        <begin position="145"/>
        <end position="154"/>
    </location>
</feature>
<dbReference type="Proteomes" id="UP001178507">
    <property type="component" value="Unassembled WGS sequence"/>
</dbReference>
<evidence type="ECO:0000313" key="2">
    <source>
        <dbReference type="EMBL" id="CAJ1400523.1"/>
    </source>
</evidence>
<protein>
    <submittedName>
        <fullName evidence="2">Uncharacterized protein</fullName>
    </submittedName>
</protein>
<feature type="region of interest" description="Disordered" evidence="1">
    <location>
        <begin position="96"/>
        <end position="119"/>
    </location>
</feature>
<feature type="compositionally biased region" description="Polar residues" evidence="1">
    <location>
        <begin position="98"/>
        <end position="115"/>
    </location>
</feature>
<reference evidence="2" key="1">
    <citation type="submission" date="2023-08" db="EMBL/GenBank/DDBJ databases">
        <authorList>
            <person name="Chen Y."/>
            <person name="Shah S."/>
            <person name="Dougan E. K."/>
            <person name="Thang M."/>
            <person name="Chan C."/>
        </authorList>
    </citation>
    <scope>NUCLEOTIDE SEQUENCE</scope>
</reference>
<feature type="compositionally biased region" description="Polar residues" evidence="1">
    <location>
        <begin position="1"/>
        <end position="16"/>
    </location>
</feature>
<feature type="compositionally biased region" description="Acidic residues" evidence="1">
    <location>
        <begin position="63"/>
        <end position="75"/>
    </location>
</feature>
<evidence type="ECO:0000256" key="1">
    <source>
        <dbReference type="SAM" id="MobiDB-lite"/>
    </source>
</evidence>
<feature type="region of interest" description="Disordered" evidence="1">
    <location>
        <begin position="278"/>
        <end position="300"/>
    </location>
</feature>
<dbReference type="EMBL" id="CAUJNA010003374">
    <property type="protein sequence ID" value="CAJ1400523.1"/>
    <property type="molecule type" value="Genomic_DNA"/>
</dbReference>
<feature type="region of interest" description="Disordered" evidence="1">
    <location>
        <begin position="1"/>
        <end position="83"/>
    </location>
</feature>
<feature type="region of interest" description="Disordered" evidence="1">
    <location>
        <begin position="211"/>
        <end position="249"/>
    </location>
</feature>
<organism evidence="2 3">
    <name type="scientific">Effrenium voratum</name>
    <dbReference type="NCBI Taxonomy" id="2562239"/>
    <lineage>
        <taxon>Eukaryota</taxon>
        <taxon>Sar</taxon>
        <taxon>Alveolata</taxon>
        <taxon>Dinophyceae</taxon>
        <taxon>Suessiales</taxon>
        <taxon>Symbiodiniaceae</taxon>
        <taxon>Effrenium</taxon>
    </lineage>
</organism>
<name>A0AA36NFU3_9DINO</name>
<feature type="region of interest" description="Disordered" evidence="1">
    <location>
        <begin position="132"/>
        <end position="154"/>
    </location>
</feature>
<comment type="caution">
    <text evidence="2">The sequence shown here is derived from an EMBL/GenBank/DDBJ whole genome shotgun (WGS) entry which is preliminary data.</text>
</comment>
<feature type="compositionally biased region" description="Polar residues" evidence="1">
    <location>
        <begin position="289"/>
        <end position="300"/>
    </location>
</feature>
<dbReference type="AlphaFoldDB" id="A0AA36NFU3"/>
<gene>
    <name evidence="2" type="ORF">EVOR1521_LOCUS23845</name>
</gene>
<proteinExistence type="predicted"/>